<name>A0A6S7HYL3_PARCT</name>
<comment type="caution">
    <text evidence="4">The sequence shown here is derived from an EMBL/GenBank/DDBJ whole genome shotgun (WGS) entry which is preliminary data.</text>
</comment>
<evidence type="ECO:0000256" key="1">
    <source>
        <dbReference type="ARBA" id="ARBA00023125"/>
    </source>
</evidence>
<dbReference type="InterPro" id="IPR050090">
    <property type="entry name" value="Tyrosine_recombinase_XerCD"/>
</dbReference>
<dbReference type="InterPro" id="IPR013762">
    <property type="entry name" value="Integrase-like_cat_sf"/>
</dbReference>
<evidence type="ECO:0000313" key="4">
    <source>
        <dbReference type="EMBL" id="CAB4009223.1"/>
    </source>
</evidence>
<feature type="compositionally biased region" description="Basic residues" evidence="3">
    <location>
        <begin position="259"/>
        <end position="270"/>
    </location>
</feature>
<dbReference type="OrthoDB" id="6011894at2759"/>
<sequence length="451" mass="51783">MVQIRRTFIEGNRLLKNPRKVGTLRAYLTALQTFYNFLLTRASSLANEFGFHETDFKLVKEFQGRVSNWMKSFTEEIANRKTEVHREDFSLLLTSTQIWNLFNSPEHEKYENRFEELDDPGTEFVELRDYLMTMLLVQSAQRPGAVCNLTIDEFNAGEWDDSTGVKQFVTLTKRHKTAGTGPASLSWDNRTYKCARIYLEKLRPTVANHHSFLQRKNKKEPLFFLTTNGNPIPSSQISNRITKVAKLLDPSIQGNVTGKRIRKSAVSRHRQLADSGGSSGLSKDELARQMSHSTSTAEGHYAMRDTVKGRAKASNFLRHIAPTTPQKGSPKRRKTQGSWKYVERRKVSPEKPLGRGFRKRLQKQISPKKSPKPKKIFFWPKEVNALLNALLNATKSLQKENRKIDVDAVWDCVEKDKECQKLKMTQKYSKIQLSAKVKKCAKADKKSKDKK</sequence>
<keyword evidence="2" id="KW-0233">DNA recombination</keyword>
<evidence type="ECO:0000256" key="3">
    <source>
        <dbReference type="SAM" id="MobiDB-lite"/>
    </source>
</evidence>
<keyword evidence="5" id="KW-1185">Reference proteome</keyword>
<reference evidence="4" key="1">
    <citation type="submission" date="2020-04" db="EMBL/GenBank/DDBJ databases">
        <authorList>
            <person name="Alioto T."/>
            <person name="Alioto T."/>
            <person name="Gomez Garrido J."/>
        </authorList>
    </citation>
    <scope>NUCLEOTIDE SEQUENCE</scope>
    <source>
        <strain evidence="4">A484AB</strain>
    </source>
</reference>
<feature type="region of interest" description="Disordered" evidence="3">
    <location>
        <begin position="259"/>
        <end position="302"/>
    </location>
</feature>
<dbReference type="GO" id="GO:0003677">
    <property type="term" value="F:DNA binding"/>
    <property type="evidence" value="ECO:0007669"/>
    <property type="project" value="UniProtKB-KW"/>
</dbReference>
<dbReference type="PANTHER" id="PTHR30349:SF41">
    <property type="entry name" value="INTEGRASE_RECOMBINASE PROTEIN MJ0367-RELATED"/>
    <property type="match status" value="1"/>
</dbReference>
<dbReference type="SUPFAM" id="SSF56349">
    <property type="entry name" value="DNA breaking-rejoining enzymes"/>
    <property type="match status" value="1"/>
</dbReference>
<dbReference type="EMBL" id="CACRXK020006382">
    <property type="protein sequence ID" value="CAB4009223.1"/>
    <property type="molecule type" value="Genomic_DNA"/>
</dbReference>
<dbReference type="PROSITE" id="PS51898">
    <property type="entry name" value="TYR_RECOMBINASE"/>
    <property type="match status" value="1"/>
</dbReference>
<feature type="region of interest" description="Disordered" evidence="3">
    <location>
        <begin position="321"/>
        <end position="347"/>
    </location>
</feature>
<dbReference type="GO" id="GO:0015074">
    <property type="term" value="P:DNA integration"/>
    <property type="evidence" value="ECO:0007669"/>
    <property type="project" value="InterPro"/>
</dbReference>
<evidence type="ECO:0000256" key="2">
    <source>
        <dbReference type="ARBA" id="ARBA00023172"/>
    </source>
</evidence>
<dbReference type="AlphaFoldDB" id="A0A6S7HYL3"/>
<gene>
    <name evidence="4" type="ORF">PACLA_8A079631</name>
</gene>
<keyword evidence="1" id="KW-0238">DNA-binding</keyword>
<dbReference type="Gene3D" id="1.10.443.10">
    <property type="entry name" value="Intergrase catalytic core"/>
    <property type="match status" value="1"/>
</dbReference>
<dbReference type="Proteomes" id="UP001152795">
    <property type="component" value="Unassembled WGS sequence"/>
</dbReference>
<accession>A0A6S7HYL3</accession>
<organism evidence="4 5">
    <name type="scientific">Paramuricea clavata</name>
    <name type="common">Red gorgonian</name>
    <name type="synonym">Violescent sea-whip</name>
    <dbReference type="NCBI Taxonomy" id="317549"/>
    <lineage>
        <taxon>Eukaryota</taxon>
        <taxon>Metazoa</taxon>
        <taxon>Cnidaria</taxon>
        <taxon>Anthozoa</taxon>
        <taxon>Octocorallia</taxon>
        <taxon>Malacalcyonacea</taxon>
        <taxon>Plexauridae</taxon>
        <taxon>Paramuricea</taxon>
    </lineage>
</organism>
<protein>
    <submittedName>
        <fullName evidence="4">Neurofilament medium polypeptide</fullName>
    </submittedName>
</protein>
<dbReference type="PANTHER" id="PTHR30349">
    <property type="entry name" value="PHAGE INTEGRASE-RELATED"/>
    <property type="match status" value="1"/>
</dbReference>
<dbReference type="InterPro" id="IPR011010">
    <property type="entry name" value="DNA_brk_join_enz"/>
</dbReference>
<proteinExistence type="predicted"/>
<dbReference type="GO" id="GO:0006310">
    <property type="term" value="P:DNA recombination"/>
    <property type="evidence" value="ECO:0007669"/>
    <property type="project" value="UniProtKB-KW"/>
</dbReference>
<evidence type="ECO:0000313" key="5">
    <source>
        <dbReference type="Proteomes" id="UP001152795"/>
    </source>
</evidence>
<dbReference type="InterPro" id="IPR002104">
    <property type="entry name" value="Integrase_catalytic"/>
</dbReference>